<keyword evidence="4" id="KW-1185">Reference proteome</keyword>
<keyword evidence="1" id="KW-0378">Hydrolase</keyword>
<evidence type="ECO:0000313" key="4">
    <source>
        <dbReference type="Proteomes" id="UP001165136"/>
    </source>
</evidence>
<feature type="domain" description="AB hydrolase-1" evidence="2">
    <location>
        <begin position="17"/>
        <end position="242"/>
    </location>
</feature>
<dbReference type="EMBL" id="BSTI01000005">
    <property type="protein sequence ID" value="GLY65981.1"/>
    <property type="molecule type" value="Genomic_DNA"/>
</dbReference>
<dbReference type="NCBIfam" id="TIGR02427">
    <property type="entry name" value="protocat_pcaD"/>
    <property type="match status" value="1"/>
</dbReference>
<dbReference type="GO" id="GO:0042952">
    <property type="term" value="P:beta-ketoadipate pathway"/>
    <property type="evidence" value="ECO:0007669"/>
    <property type="project" value="InterPro"/>
</dbReference>
<dbReference type="GO" id="GO:0016020">
    <property type="term" value="C:membrane"/>
    <property type="evidence" value="ECO:0007669"/>
    <property type="project" value="TreeGrafter"/>
</dbReference>
<dbReference type="AlphaFoldDB" id="A0A9W6QXR9"/>
<dbReference type="GO" id="GO:0047570">
    <property type="term" value="F:3-oxoadipate enol-lactonase activity"/>
    <property type="evidence" value="ECO:0007669"/>
    <property type="project" value="InterPro"/>
</dbReference>
<sequence length="259" mass="27761">MSVEVQYVIDGPEDGDVVVLSNSLGSDLHMWDPQVKPLVDNGFRVVRYDTRGHGRSVVPEGPYTIGELGEDVVALLDRIGVPSAHFVGLSLGGMTAIQLGRHAPGRVRSLVLCCTSARPGNRQMWLDRAATVRAHGMAEIADGALGRWFTPAWRAENPELAREMREMIARTPAAGYAACCEVLADLDLTGDLPAITAPTLVISGSDDQALPPEHGRLIAAGVPGARYELVGPAAHLGNVERPEQFSRLITEHLKAVGHE</sequence>
<comment type="caution">
    <text evidence="3">The sequence shown here is derived from an EMBL/GenBank/DDBJ whole genome shotgun (WGS) entry which is preliminary data.</text>
</comment>
<dbReference type="PRINTS" id="PR00111">
    <property type="entry name" value="ABHYDROLASE"/>
</dbReference>
<evidence type="ECO:0000313" key="3">
    <source>
        <dbReference type="EMBL" id="GLY65981.1"/>
    </source>
</evidence>
<name>A0A9W6QXR9_9PSEU</name>
<dbReference type="InterPro" id="IPR000073">
    <property type="entry name" value="AB_hydrolase_1"/>
</dbReference>
<dbReference type="Pfam" id="PF00561">
    <property type="entry name" value="Abhydrolase_1"/>
    <property type="match status" value="1"/>
</dbReference>
<dbReference type="PANTHER" id="PTHR43798">
    <property type="entry name" value="MONOACYLGLYCEROL LIPASE"/>
    <property type="match status" value="1"/>
</dbReference>
<dbReference type="InterPro" id="IPR050266">
    <property type="entry name" value="AB_hydrolase_sf"/>
</dbReference>
<dbReference type="InterPro" id="IPR026968">
    <property type="entry name" value="PcaD/CatD"/>
</dbReference>
<accession>A0A9W6QXR9</accession>
<protein>
    <submittedName>
        <fullName evidence="3">3-oxoadipate enol-lactonase</fullName>
    </submittedName>
</protein>
<evidence type="ECO:0000256" key="1">
    <source>
        <dbReference type="ARBA" id="ARBA00022801"/>
    </source>
</evidence>
<proteinExistence type="predicted"/>
<organism evidence="3 4">
    <name type="scientific">Amycolatopsis taiwanensis</name>
    <dbReference type="NCBI Taxonomy" id="342230"/>
    <lineage>
        <taxon>Bacteria</taxon>
        <taxon>Bacillati</taxon>
        <taxon>Actinomycetota</taxon>
        <taxon>Actinomycetes</taxon>
        <taxon>Pseudonocardiales</taxon>
        <taxon>Pseudonocardiaceae</taxon>
        <taxon>Amycolatopsis</taxon>
    </lineage>
</organism>
<evidence type="ECO:0000259" key="2">
    <source>
        <dbReference type="Pfam" id="PF00561"/>
    </source>
</evidence>
<gene>
    <name evidence="3" type="primary">pcaD</name>
    <name evidence="3" type="ORF">Atai01_26000</name>
</gene>
<dbReference type="SUPFAM" id="SSF53474">
    <property type="entry name" value="alpha/beta-Hydrolases"/>
    <property type="match status" value="1"/>
</dbReference>
<dbReference type="InterPro" id="IPR029058">
    <property type="entry name" value="AB_hydrolase_fold"/>
</dbReference>
<dbReference type="Gene3D" id="3.40.50.1820">
    <property type="entry name" value="alpha/beta hydrolase"/>
    <property type="match status" value="1"/>
</dbReference>
<dbReference type="Proteomes" id="UP001165136">
    <property type="component" value="Unassembled WGS sequence"/>
</dbReference>
<dbReference type="RefSeq" id="WP_285486944.1">
    <property type="nucleotide sequence ID" value="NZ_BSTI01000005.1"/>
</dbReference>
<reference evidence="3" key="1">
    <citation type="submission" date="2023-03" db="EMBL/GenBank/DDBJ databases">
        <title>Amycolatopsis taiwanensis NBRC 103393.</title>
        <authorList>
            <person name="Ichikawa N."/>
            <person name="Sato H."/>
            <person name="Tonouchi N."/>
        </authorList>
    </citation>
    <scope>NUCLEOTIDE SEQUENCE</scope>
    <source>
        <strain evidence="3">NBRC 103393</strain>
    </source>
</reference>
<dbReference type="PANTHER" id="PTHR43798:SF31">
    <property type="entry name" value="AB HYDROLASE SUPERFAMILY PROTEIN YCLE"/>
    <property type="match status" value="1"/>
</dbReference>